<gene>
    <name evidence="1" type="ORF">OOZ53_21285</name>
</gene>
<dbReference type="InterPro" id="IPR002495">
    <property type="entry name" value="Glyco_trans_8"/>
</dbReference>
<dbReference type="PANTHER" id="PTHR11183">
    <property type="entry name" value="GLYCOGENIN SUBFAMILY MEMBER"/>
    <property type="match status" value="1"/>
</dbReference>
<dbReference type="InterPro" id="IPR050587">
    <property type="entry name" value="GNT1/Glycosyltrans_8"/>
</dbReference>
<dbReference type="Proteomes" id="UP001148313">
    <property type="component" value="Unassembled WGS sequence"/>
</dbReference>
<evidence type="ECO:0000313" key="1">
    <source>
        <dbReference type="EMBL" id="MDA4847905.1"/>
    </source>
</evidence>
<reference evidence="1" key="1">
    <citation type="submission" date="2022-11" db="EMBL/GenBank/DDBJ databases">
        <title>Hoeflea poritis sp. nov., isolated from scleractinian coral Porites lutea.</title>
        <authorList>
            <person name="Zhang G."/>
            <person name="Wei Q."/>
            <person name="Cai L."/>
        </authorList>
    </citation>
    <scope>NUCLEOTIDE SEQUENCE</scope>
    <source>
        <strain evidence="1">E7-10</strain>
    </source>
</reference>
<proteinExistence type="predicted"/>
<dbReference type="Gene3D" id="3.90.550.10">
    <property type="entry name" value="Spore Coat Polysaccharide Biosynthesis Protein SpsA, Chain A"/>
    <property type="match status" value="1"/>
</dbReference>
<comment type="caution">
    <text evidence="1">The sequence shown here is derived from an EMBL/GenBank/DDBJ whole genome shotgun (WGS) entry which is preliminary data.</text>
</comment>
<organism evidence="1 2">
    <name type="scientific">Hoeflea poritis</name>
    <dbReference type="NCBI Taxonomy" id="2993659"/>
    <lineage>
        <taxon>Bacteria</taxon>
        <taxon>Pseudomonadati</taxon>
        <taxon>Pseudomonadota</taxon>
        <taxon>Alphaproteobacteria</taxon>
        <taxon>Hyphomicrobiales</taxon>
        <taxon>Rhizobiaceae</taxon>
        <taxon>Hoeflea</taxon>
    </lineage>
</organism>
<protein>
    <submittedName>
        <fullName evidence="1">Glycosyl transferase</fullName>
    </submittedName>
</protein>
<accession>A0ABT4VUM8</accession>
<keyword evidence="2" id="KW-1185">Reference proteome</keyword>
<dbReference type="Pfam" id="PF01501">
    <property type="entry name" value="Glyco_transf_8"/>
    <property type="match status" value="1"/>
</dbReference>
<dbReference type="RefSeq" id="WP_271091746.1">
    <property type="nucleotide sequence ID" value="NZ_JAPJZH010000016.1"/>
</dbReference>
<dbReference type="SUPFAM" id="SSF53448">
    <property type="entry name" value="Nucleotide-diphospho-sugar transferases"/>
    <property type="match status" value="1"/>
</dbReference>
<dbReference type="EMBL" id="JAPJZH010000016">
    <property type="protein sequence ID" value="MDA4847905.1"/>
    <property type="molecule type" value="Genomic_DNA"/>
</dbReference>
<name>A0ABT4VUM8_9HYPH</name>
<keyword evidence="1" id="KW-0808">Transferase</keyword>
<dbReference type="InterPro" id="IPR029044">
    <property type="entry name" value="Nucleotide-diphossugar_trans"/>
</dbReference>
<sequence>MDEHPELIASKPTGSKTAYVTLVTNSDYAAGALALVRSIVLTRTRADIVVLHTGAVPASDLHAVEALGARLIRAELLPTSDGFNQRHARARLHADAPFTKGRKPDFHTPLDNFVKLRLWQLEEYERCVFIDADAIVLRNIDRLFGYPQFSAAPNVYESLADFHRLNSGVFVAEPSAATFGDMLAALDKPDIFWKRTDQTFLQDYFPDWHGLPVFYNMLQYVWFNMPALWDWPSIGILHFQYEKPWEKDHPKAGRLAPLIALWQAYLTGDTIPDIRSLKNPSSGA</sequence>
<dbReference type="GO" id="GO:0016740">
    <property type="term" value="F:transferase activity"/>
    <property type="evidence" value="ECO:0007669"/>
    <property type="project" value="UniProtKB-KW"/>
</dbReference>
<dbReference type="CDD" id="cd02537">
    <property type="entry name" value="GT8_Glycogenin"/>
    <property type="match status" value="1"/>
</dbReference>
<evidence type="ECO:0000313" key="2">
    <source>
        <dbReference type="Proteomes" id="UP001148313"/>
    </source>
</evidence>